<dbReference type="InterPro" id="IPR000160">
    <property type="entry name" value="GGDEF_dom"/>
</dbReference>
<dbReference type="InterPro" id="IPR052155">
    <property type="entry name" value="Biofilm_reg_signaling"/>
</dbReference>
<dbReference type="InterPro" id="IPR013656">
    <property type="entry name" value="PAS_4"/>
</dbReference>
<evidence type="ECO:0000259" key="2">
    <source>
        <dbReference type="PROSITE" id="PS50883"/>
    </source>
</evidence>
<dbReference type="PANTHER" id="PTHR44757">
    <property type="entry name" value="DIGUANYLATE CYCLASE DGCP"/>
    <property type="match status" value="1"/>
</dbReference>
<dbReference type="InterPro" id="IPR029787">
    <property type="entry name" value="Nucleotide_cyclase"/>
</dbReference>
<feature type="domain" description="GGDEF" evidence="3">
    <location>
        <begin position="434"/>
        <end position="567"/>
    </location>
</feature>
<dbReference type="PROSITE" id="PS50887">
    <property type="entry name" value="GGDEF"/>
    <property type="match status" value="1"/>
</dbReference>
<dbReference type="Pfam" id="PF00990">
    <property type="entry name" value="GGDEF"/>
    <property type="match status" value="1"/>
</dbReference>
<evidence type="ECO:0000313" key="4">
    <source>
        <dbReference type="EMBL" id="MFC0081721.1"/>
    </source>
</evidence>
<dbReference type="EMBL" id="JBHLYQ010000045">
    <property type="protein sequence ID" value="MFC0081721.1"/>
    <property type="molecule type" value="Genomic_DNA"/>
</dbReference>
<name>A0ABV6C203_9ACTN</name>
<evidence type="ECO:0000259" key="1">
    <source>
        <dbReference type="PROSITE" id="PS50112"/>
    </source>
</evidence>
<dbReference type="InterPro" id="IPR000014">
    <property type="entry name" value="PAS"/>
</dbReference>
<dbReference type="Gene3D" id="3.30.450.20">
    <property type="entry name" value="PAS domain"/>
    <property type="match status" value="2"/>
</dbReference>
<dbReference type="CDD" id="cd01949">
    <property type="entry name" value="GGDEF"/>
    <property type="match status" value="1"/>
</dbReference>
<dbReference type="SUPFAM" id="SSF141868">
    <property type="entry name" value="EAL domain-like"/>
    <property type="match status" value="1"/>
</dbReference>
<dbReference type="SUPFAM" id="SSF55073">
    <property type="entry name" value="Nucleotide cyclase"/>
    <property type="match status" value="1"/>
</dbReference>
<feature type="domain" description="EAL" evidence="2">
    <location>
        <begin position="576"/>
        <end position="832"/>
    </location>
</feature>
<sequence>MGPRASGLPSVLLGELAGVGVWELWPGEPEARWPVPIERLLGQGLVAAGAWLDQRGAPADGVQPVGPGELPNALLAPLVRAIRAGLAGDRAELIREVVTVDRLTRRILLRGQRVPDGGEGHWVGVATELADPPAPGAAFGEPEIAERLQLLVEHSPDGVAVHQDGLVVYCNATAARMVGYEDPAACLGRPVLSFIRADCVRGVISRIRRLRVPGDVVKGHRISLVRPDGSELEVELASAMTSWGGRPAIQVILHDVSERTAAQEAEAARRATERRYAAAVAALEEAVVVFDAQGGVQAANRAARRILGSRLQQGVADGVLTGAGRAVDPEGRALAPTELPVARVLSGRVPVASATVGVQGDDGREQWLRVTVRRLDEPGADGVAVCSVAEITEHKQLVDRLAWEARHDGLTGVLNRAGLVAHLEGVLADPLVAEASCVVVLDLDRFKLVNDSLGHAVGDEALRALAGRLAEAVPAGSTLARIHGDGFAVVIGGVHSGDEALAWGDYLRAVVGEPLRLAAGRTLGLQASVGVCRASGGSDPDRLLRDADLAMLEAKNRRRGRAALFDAGLREEIGGRMELEHDLRAAVAQGQLRVEYQPVGALADGRVVGLEALVRWDHPNHGRLLPARFIGLAEESELISTLGAWVLVQSCSQMARWRARHPQAAEAFVAVNVSPRQLEGPDLLPAVEEALRRSGLAPSALVLEITESGFVAEDPHVAKVLEDLRDLGVRLAIDDFGAGYSSLGQLKRLPVDFLKIDRVFVEELGANPRDDLVVSVVAELGHGLGCQVIAEGIEEERQRAAAWRLGCDLYQGYLLARPLTVRQAGALWGPARG</sequence>
<dbReference type="PANTHER" id="PTHR44757:SF2">
    <property type="entry name" value="BIOFILM ARCHITECTURE MAINTENANCE PROTEIN MBAA"/>
    <property type="match status" value="1"/>
</dbReference>
<dbReference type="NCBIfam" id="TIGR00254">
    <property type="entry name" value="GGDEF"/>
    <property type="match status" value="1"/>
</dbReference>
<dbReference type="Pfam" id="PF00563">
    <property type="entry name" value="EAL"/>
    <property type="match status" value="1"/>
</dbReference>
<dbReference type="Gene3D" id="3.30.70.270">
    <property type="match status" value="1"/>
</dbReference>
<evidence type="ECO:0000259" key="3">
    <source>
        <dbReference type="PROSITE" id="PS50887"/>
    </source>
</evidence>
<dbReference type="RefSeq" id="WP_377789003.1">
    <property type="nucleotide sequence ID" value="NZ_JBHLYQ010000045.1"/>
</dbReference>
<reference evidence="4 5" key="1">
    <citation type="submission" date="2024-09" db="EMBL/GenBank/DDBJ databases">
        <authorList>
            <person name="Sun Q."/>
            <person name="Mori K."/>
        </authorList>
    </citation>
    <scope>NUCLEOTIDE SEQUENCE [LARGE SCALE GENOMIC DNA]</scope>
    <source>
        <strain evidence="4 5">JCM 15389</strain>
    </source>
</reference>
<dbReference type="NCBIfam" id="TIGR00229">
    <property type="entry name" value="sensory_box"/>
    <property type="match status" value="2"/>
</dbReference>
<accession>A0ABV6C203</accession>
<dbReference type="SMART" id="SM00052">
    <property type="entry name" value="EAL"/>
    <property type="match status" value="1"/>
</dbReference>
<dbReference type="InterPro" id="IPR035965">
    <property type="entry name" value="PAS-like_dom_sf"/>
</dbReference>
<proteinExistence type="predicted"/>
<protein>
    <submittedName>
        <fullName evidence="4">EAL domain-containing protein</fullName>
    </submittedName>
</protein>
<dbReference type="CDD" id="cd00130">
    <property type="entry name" value="PAS"/>
    <property type="match status" value="1"/>
</dbReference>
<comment type="caution">
    <text evidence="4">The sequence shown here is derived from an EMBL/GenBank/DDBJ whole genome shotgun (WGS) entry which is preliminary data.</text>
</comment>
<dbReference type="Pfam" id="PF08448">
    <property type="entry name" value="PAS_4"/>
    <property type="match status" value="1"/>
</dbReference>
<feature type="domain" description="PAS" evidence="1">
    <location>
        <begin position="272"/>
        <end position="308"/>
    </location>
</feature>
<dbReference type="Proteomes" id="UP001589788">
    <property type="component" value="Unassembled WGS sequence"/>
</dbReference>
<dbReference type="InterPro" id="IPR035919">
    <property type="entry name" value="EAL_sf"/>
</dbReference>
<dbReference type="InterPro" id="IPR043128">
    <property type="entry name" value="Rev_trsase/Diguanyl_cyclase"/>
</dbReference>
<dbReference type="PROSITE" id="PS50112">
    <property type="entry name" value="PAS"/>
    <property type="match status" value="1"/>
</dbReference>
<dbReference type="CDD" id="cd01948">
    <property type="entry name" value="EAL"/>
    <property type="match status" value="1"/>
</dbReference>
<dbReference type="SMART" id="SM00091">
    <property type="entry name" value="PAS"/>
    <property type="match status" value="2"/>
</dbReference>
<dbReference type="SMART" id="SM00267">
    <property type="entry name" value="GGDEF"/>
    <property type="match status" value="1"/>
</dbReference>
<keyword evidence="5" id="KW-1185">Reference proteome</keyword>
<dbReference type="InterPro" id="IPR013767">
    <property type="entry name" value="PAS_fold"/>
</dbReference>
<dbReference type="Gene3D" id="3.20.20.450">
    <property type="entry name" value="EAL domain"/>
    <property type="match status" value="1"/>
</dbReference>
<dbReference type="SUPFAM" id="SSF55785">
    <property type="entry name" value="PYP-like sensor domain (PAS domain)"/>
    <property type="match status" value="2"/>
</dbReference>
<organism evidence="4 5">
    <name type="scientific">Aciditerrimonas ferrireducens</name>
    <dbReference type="NCBI Taxonomy" id="667306"/>
    <lineage>
        <taxon>Bacteria</taxon>
        <taxon>Bacillati</taxon>
        <taxon>Actinomycetota</taxon>
        <taxon>Acidimicrobiia</taxon>
        <taxon>Acidimicrobiales</taxon>
        <taxon>Acidimicrobiaceae</taxon>
        <taxon>Aciditerrimonas</taxon>
    </lineage>
</organism>
<evidence type="ECO:0000313" key="5">
    <source>
        <dbReference type="Proteomes" id="UP001589788"/>
    </source>
</evidence>
<gene>
    <name evidence="4" type="ORF">ACFFRE_06130</name>
</gene>
<dbReference type="InterPro" id="IPR001633">
    <property type="entry name" value="EAL_dom"/>
</dbReference>
<dbReference type="PROSITE" id="PS50883">
    <property type="entry name" value="EAL"/>
    <property type="match status" value="1"/>
</dbReference>
<dbReference type="Pfam" id="PF00989">
    <property type="entry name" value="PAS"/>
    <property type="match status" value="1"/>
</dbReference>